<evidence type="ECO:0000313" key="2">
    <source>
        <dbReference type="EMBL" id="MDT0309037.1"/>
    </source>
</evidence>
<name>A0ABU2LCK6_9ACTN</name>
<dbReference type="RefSeq" id="WP_311631989.1">
    <property type="nucleotide sequence ID" value="NZ_JAVREN010000029.1"/>
</dbReference>
<comment type="caution">
    <text evidence="2">The sequence shown here is derived from an EMBL/GenBank/DDBJ whole genome shotgun (WGS) entry which is preliminary data.</text>
</comment>
<sequence>GGGGGEGGGRGGEELEPEEMVLEFARCMREQGLDVPDPEPGGGMDLNMDGQDQAVVEAAMEACRHLDPALQPDQTLPPERREAVERYAQCMRDEGVEDFPDPLPNGGIAIDDPAIMEDPDYEAAEETCQAEMPGDGEGQLDSRER</sequence>
<organism evidence="2 3">
    <name type="scientific">Streptomyces boetiae</name>
    <dbReference type="NCBI Taxonomy" id="3075541"/>
    <lineage>
        <taxon>Bacteria</taxon>
        <taxon>Bacillati</taxon>
        <taxon>Actinomycetota</taxon>
        <taxon>Actinomycetes</taxon>
        <taxon>Kitasatosporales</taxon>
        <taxon>Streptomycetaceae</taxon>
        <taxon>Streptomyces</taxon>
    </lineage>
</organism>
<feature type="region of interest" description="Disordered" evidence="1">
    <location>
        <begin position="123"/>
        <end position="145"/>
    </location>
</feature>
<feature type="non-terminal residue" evidence="2">
    <location>
        <position position="1"/>
    </location>
</feature>
<feature type="region of interest" description="Disordered" evidence="1">
    <location>
        <begin position="94"/>
        <end position="113"/>
    </location>
</feature>
<evidence type="ECO:0000256" key="1">
    <source>
        <dbReference type="SAM" id="MobiDB-lite"/>
    </source>
</evidence>
<evidence type="ECO:0000313" key="3">
    <source>
        <dbReference type="Proteomes" id="UP001183388"/>
    </source>
</evidence>
<accession>A0ABU2LCK6</accession>
<dbReference type="Proteomes" id="UP001183388">
    <property type="component" value="Unassembled WGS sequence"/>
</dbReference>
<reference evidence="3" key="1">
    <citation type="submission" date="2023-07" db="EMBL/GenBank/DDBJ databases">
        <title>30 novel species of actinomycetes from the DSMZ collection.</title>
        <authorList>
            <person name="Nouioui I."/>
        </authorList>
    </citation>
    <scope>NUCLEOTIDE SEQUENCE [LARGE SCALE GENOMIC DNA]</scope>
    <source>
        <strain evidence="3">DSM 44917</strain>
    </source>
</reference>
<gene>
    <name evidence="2" type="ORF">RM780_19025</name>
</gene>
<protein>
    <submittedName>
        <fullName evidence="2">Uncharacterized protein</fullName>
    </submittedName>
</protein>
<proteinExistence type="predicted"/>
<dbReference type="EMBL" id="JAVREN010000029">
    <property type="protein sequence ID" value="MDT0309037.1"/>
    <property type="molecule type" value="Genomic_DNA"/>
</dbReference>
<keyword evidence="3" id="KW-1185">Reference proteome</keyword>